<evidence type="ECO:0000256" key="5">
    <source>
        <dbReference type="SAM" id="MobiDB-lite"/>
    </source>
</evidence>
<evidence type="ECO:0000256" key="6">
    <source>
        <dbReference type="SAM" id="Phobius"/>
    </source>
</evidence>
<evidence type="ECO:0000256" key="3">
    <source>
        <dbReference type="ARBA" id="ARBA00022989"/>
    </source>
</evidence>
<keyword evidence="4 6" id="KW-0472">Membrane</keyword>
<feature type="transmembrane region" description="Helical" evidence="6">
    <location>
        <begin position="218"/>
        <end position="236"/>
    </location>
</feature>
<dbReference type="AlphaFoldDB" id="U1G0C2"/>
<feature type="transmembrane region" description="Helical" evidence="6">
    <location>
        <begin position="48"/>
        <end position="73"/>
    </location>
</feature>
<evidence type="ECO:0000256" key="1">
    <source>
        <dbReference type="ARBA" id="ARBA00004370"/>
    </source>
</evidence>
<feature type="compositionally biased region" description="Basic residues" evidence="5">
    <location>
        <begin position="315"/>
        <end position="332"/>
    </location>
</feature>
<gene>
    <name evidence="8" type="ORF">EPUS_02498</name>
</gene>
<reference evidence="9" key="1">
    <citation type="journal article" date="2014" name="BMC Genomics">
        <title>Genome characteristics reveal the impact of lichenization on lichen-forming fungus Endocarpon pusillum Hedwig (Verrucariales, Ascomycota).</title>
        <authorList>
            <person name="Wang Y.-Y."/>
            <person name="Liu B."/>
            <person name="Zhang X.-Y."/>
            <person name="Zhou Q.-M."/>
            <person name="Zhang T."/>
            <person name="Li H."/>
            <person name="Yu Y.-F."/>
            <person name="Zhang X.-L."/>
            <person name="Hao X.-Y."/>
            <person name="Wang M."/>
            <person name="Wang L."/>
            <person name="Wei J.-C."/>
        </authorList>
    </citation>
    <scope>NUCLEOTIDE SEQUENCE [LARGE SCALE GENOMIC DNA]</scope>
    <source>
        <strain evidence="9">Z07020 / HMAS-L-300199</strain>
    </source>
</reference>
<dbReference type="GeneID" id="19237551"/>
<dbReference type="PANTHER" id="PTHR11863">
    <property type="entry name" value="STEROL DESATURASE"/>
    <property type="match status" value="1"/>
</dbReference>
<evidence type="ECO:0000256" key="4">
    <source>
        <dbReference type="ARBA" id="ARBA00023136"/>
    </source>
</evidence>
<dbReference type="OrthoDB" id="408954at2759"/>
<name>U1G0C2_ENDPU</name>
<accession>U1G0C2</accession>
<dbReference type="GO" id="GO:0016491">
    <property type="term" value="F:oxidoreductase activity"/>
    <property type="evidence" value="ECO:0007669"/>
    <property type="project" value="InterPro"/>
</dbReference>
<protein>
    <recommendedName>
        <fullName evidence="7">Fatty acid hydroxylase domain-containing protein</fullName>
    </recommendedName>
</protein>
<dbReference type="GO" id="GO:0008610">
    <property type="term" value="P:lipid biosynthetic process"/>
    <property type="evidence" value="ECO:0007669"/>
    <property type="project" value="InterPro"/>
</dbReference>
<evidence type="ECO:0000259" key="7">
    <source>
        <dbReference type="Pfam" id="PF04116"/>
    </source>
</evidence>
<dbReference type="eggNOG" id="ENOG502RYAA">
    <property type="taxonomic scope" value="Eukaryota"/>
</dbReference>
<organism evidence="8 9">
    <name type="scientific">Endocarpon pusillum (strain Z07020 / HMAS-L-300199)</name>
    <name type="common">Lichen-forming fungus</name>
    <dbReference type="NCBI Taxonomy" id="1263415"/>
    <lineage>
        <taxon>Eukaryota</taxon>
        <taxon>Fungi</taxon>
        <taxon>Dikarya</taxon>
        <taxon>Ascomycota</taxon>
        <taxon>Pezizomycotina</taxon>
        <taxon>Eurotiomycetes</taxon>
        <taxon>Chaetothyriomycetidae</taxon>
        <taxon>Verrucariales</taxon>
        <taxon>Verrucariaceae</taxon>
        <taxon>Endocarpon</taxon>
    </lineage>
</organism>
<sequence>MDALLSLPFLSFLLIPTMTSYSTSLNLLFFYLTWSTLVLSHPPLRLEIVATLAVRILFYIVPSAFFLLFDALLPGAAEGRKAMGSTGLPLKNAKRERSIMVGKRVLWSLANLFQGVLLQAGVEVLLTRFLGTKSALKVTTSLPMPWGIFMDLLRGWVFREIFGYVLHRYALHDARSPVTQYHEGWYHSIAAPFPMSASYDHPIAYIFRNFLPTFGPALLFRFHLLTYIIFLSLVSLEETFVNSGYSTVPTNFILGGIARRADAHVVSGGEGNFGPWGIIDWVCGTTVGEDVIDDLRAEAEKHDMEGKVDMAVEKAKRKGGQLKARTRRRRET</sequence>
<dbReference type="GO" id="GO:0005506">
    <property type="term" value="F:iron ion binding"/>
    <property type="evidence" value="ECO:0007669"/>
    <property type="project" value="InterPro"/>
</dbReference>
<dbReference type="OMA" id="MTWSTLV"/>
<comment type="subcellular location">
    <subcellularLocation>
        <location evidence="1">Membrane</location>
    </subcellularLocation>
</comment>
<keyword evidence="3 6" id="KW-1133">Transmembrane helix</keyword>
<dbReference type="GO" id="GO:0016020">
    <property type="term" value="C:membrane"/>
    <property type="evidence" value="ECO:0007669"/>
    <property type="project" value="UniProtKB-SubCell"/>
</dbReference>
<evidence type="ECO:0000256" key="2">
    <source>
        <dbReference type="ARBA" id="ARBA00022692"/>
    </source>
</evidence>
<dbReference type="InterPro" id="IPR050307">
    <property type="entry name" value="Sterol_Desaturase_Related"/>
</dbReference>
<dbReference type="InterPro" id="IPR006694">
    <property type="entry name" value="Fatty_acid_hydroxylase"/>
</dbReference>
<keyword evidence="2 6" id="KW-0812">Transmembrane</keyword>
<dbReference type="Proteomes" id="UP000019373">
    <property type="component" value="Unassembled WGS sequence"/>
</dbReference>
<feature type="transmembrane region" description="Helical" evidence="6">
    <location>
        <begin position="105"/>
        <end position="126"/>
    </location>
</feature>
<evidence type="ECO:0000313" key="8">
    <source>
        <dbReference type="EMBL" id="ERF70632.1"/>
    </source>
</evidence>
<feature type="region of interest" description="Disordered" evidence="5">
    <location>
        <begin position="313"/>
        <end position="332"/>
    </location>
</feature>
<evidence type="ECO:0000313" key="9">
    <source>
        <dbReference type="Proteomes" id="UP000019373"/>
    </source>
</evidence>
<keyword evidence="9" id="KW-1185">Reference proteome</keyword>
<dbReference type="Pfam" id="PF04116">
    <property type="entry name" value="FA_hydroxylase"/>
    <property type="match status" value="1"/>
</dbReference>
<dbReference type="RefSeq" id="XP_007803690.1">
    <property type="nucleotide sequence ID" value="XM_007805499.1"/>
</dbReference>
<feature type="domain" description="Fatty acid hydroxylase" evidence="7">
    <location>
        <begin position="154"/>
        <end position="285"/>
    </location>
</feature>
<dbReference type="HOGENOM" id="CLU_047036_4_0_1"/>
<dbReference type="EMBL" id="KE721301">
    <property type="protein sequence ID" value="ERF70632.1"/>
    <property type="molecule type" value="Genomic_DNA"/>
</dbReference>
<proteinExistence type="predicted"/>